<feature type="domain" description="Semialdehyde dehydrogenase NAD-binding" evidence="15">
    <location>
        <begin position="10"/>
        <end position="136"/>
    </location>
</feature>
<evidence type="ECO:0000256" key="6">
    <source>
        <dbReference type="ARBA" id="ARBA00022697"/>
    </source>
</evidence>
<dbReference type="Proteomes" id="UP001412239">
    <property type="component" value="Unassembled WGS sequence"/>
</dbReference>
<protein>
    <recommendedName>
        <fullName evidence="13">Aspartate-semialdehyde dehydrogenase</fullName>
        <ecNumber evidence="4">1.2.1.11</ecNumber>
    </recommendedName>
</protein>
<dbReference type="InterPro" id="IPR000534">
    <property type="entry name" value="Semialdehyde_DH_NAD-bd"/>
</dbReference>
<dbReference type="NCBIfam" id="TIGR00978">
    <property type="entry name" value="asd_EA"/>
    <property type="match status" value="1"/>
</dbReference>
<dbReference type="EMBL" id="LN890978">
    <property type="protein sequence ID" value="CUS13161.1"/>
    <property type="molecule type" value="Genomic_DNA"/>
</dbReference>
<keyword evidence="9" id="KW-0486">Methionine biosynthesis</keyword>
<dbReference type="GO" id="GO:0009088">
    <property type="term" value="P:threonine biosynthetic process"/>
    <property type="evidence" value="ECO:0007669"/>
    <property type="project" value="UniProtKB-UniPathway"/>
</dbReference>
<dbReference type="GO" id="GO:0071266">
    <property type="term" value="P:'de novo' L-methionine biosynthetic process"/>
    <property type="evidence" value="ECO:0007669"/>
    <property type="project" value="UniProtKB-ARBA"/>
</dbReference>
<sequence>MSSPIPARKKAGVLGCTGSVGQRFILLLSQHPYLVLHAVGASSRSAGKRYSEATRWKQDQLMPDRVRDMIVKDCSASEFEDCDVVFSGLDAEVAGEIEMEFIKNDLVVFSNSKNHRRDPITPLIVPLVNTSHLSIIPHQRSQHGLKAGFLVTNANCSTTGLVVPLKALHDAFGGIQLVTVTTLQAISGGGYPGVPSMDILDNIVPLIGGEEEKIEWETGKILGSLNSTSSGFDMLSTIKVSAQCNRVAVMDGHTACVSLRFAKRPPPSIDQVKAALRDYVSEPQQLGCPSAPKNAIVVMEEEDRPQPRLDRNTDGGYAVSVGRIRPDNVFDIKFVTLSHNTVIGAAGSSILNAEAAVVKGLI</sequence>
<dbReference type="PANTHER" id="PTHR46718">
    <property type="entry name" value="ASPARTATE-SEMIALDEHYDE DEHYDROGENASE"/>
    <property type="match status" value="1"/>
</dbReference>
<dbReference type="Gene3D" id="3.40.50.720">
    <property type="entry name" value="NAD(P)-binding Rossmann-like Domain"/>
    <property type="match status" value="1"/>
</dbReference>
<keyword evidence="5" id="KW-0028">Amino-acid biosynthesis</keyword>
<evidence type="ECO:0000256" key="4">
    <source>
        <dbReference type="ARBA" id="ARBA00013120"/>
    </source>
</evidence>
<evidence type="ECO:0000256" key="1">
    <source>
        <dbReference type="ARBA" id="ARBA00005021"/>
    </source>
</evidence>
<organism evidence="16 17">
    <name type="scientific">Tuber aestivum</name>
    <name type="common">summer truffle</name>
    <dbReference type="NCBI Taxonomy" id="59557"/>
    <lineage>
        <taxon>Eukaryota</taxon>
        <taxon>Fungi</taxon>
        <taxon>Dikarya</taxon>
        <taxon>Ascomycota</taxon>
        <taxon>Pezizomycotina</taxon>
        <taxon>Pezizomycetes</taxon>
        <taxon>Pezizales</taxon>
        <taxon>Tuberaceae</taxon>
        <taxon>Tuber</taxon>
    </lineage>
</organism>
<evidence type="ECO:0000256" key="8">
    <source>
        <dbReference type="ARBA" id="ARBA00023002"/>
    </source>
</evidence>
<dbReference type="Gene3D" id="3.30.360.10">
    <property type="entry name" value="Dihydrodipicolinate Reductase, domain 2"/>
    <property type="match status" value="1"/>
</dbReference>
<evidence type="ECO:0000259" key="15">
    <source>
        <dbReference type="SMART" id="SM00859"/>
    </source>
</evidence>
<dbReference type="Pfam" id="PF02774">
    <property type="entry name" value="Semialdhyde_dhC"/>
    <property type="match status" value="1"/>
</dbReference>
<evidence type="ECO:0000313" key="17">
    <source>
        <dbReference type="Proteomes" id="UP001412239"/>
    </source>
</evidence>
<evidence type="ECO:0000313" key="16">
    <source>
        <dbReference type="EMBL" id="CUS13161.1"/>
    </source>
</evidence>
<dbReference type="GO" id="GO:0004073">
    <property type="term" value="F:aspartate-semialdehyde dehydrogenase activity"/>
    <property type="evidence" value="ECO:0007669"/>
    <property type="project" value="UniProtKB-EC"/>
</dbReference>
<dbReference type="AlphaFoldDB" id="A0A292Q268"/>
<dbReference type="PIRSF" id="PIRSF000148">
    <property type="entry name" value="ASA_dh"/>
    <property type="match status" value="1"/>
</dbReference>
<dbReference type="InterPro" id="IPR005676">
    <property type="entry name" value="Asp_semi-ald_DH_pep-lack"/>
</dbReference>
<feature type="active site" description="Proton acceptor" evidence="14">
    <location>
        <position position="253"/>
    </location>
</feature>
<dbReference type="InterPro" id="IPR000319">
    <property type="entry name" value="Asp-semialdehyde_DH_CS"/>
</dbReference>
<dbReference type="SUPFAM" id="SSF55347">
    <property type="entry name" value="Glyceraldehyde-3-phosphate dehydrogenase-like, C-terminal domain"/>
    <property type="match status" value="1"/>
</dbReference>
<feature type="active site" description="Acyl-thioester intermediate" evidence="14">
    <location>
        <position position="156"/>
    </location>
</feature>
<dbReference type="UniPathway" id="UPA00051">
    <property type="reaction ID" value="UER00464"/>
</dbReference>
<evidence type="ECO:0000256" key="13">
    <source>
        <dbReference type="ARBA" id="ARBA00050041"/>
    </source>
</evidence>
<comment type="catalytic activity">
    <reaction evidence="11">
        <text>L-aspartate 4-semialdehyde + phosphate + NADP(+) = 4-phospho-L-aspartate + NADPH + H(+)</text>
        <dbReference type="Rhea" id="RHEA:24284"/>
        <dbReference type="ChEBI" id="CHEBI:15378"/>
        <dbReference type="ChEBI" id="CHEBI:43474"/>
        <dbReference type="ChEBI" id="CHEBI:57535"/>
        <dbReference type="ChEBI" id="CHEBI:57783"/>
        <dbReference type="ChEBI" id="CHEBI:58349"/>
        <dbReference type="ChEBI" id="CHEBI:537519"/>
        <dbReference type="EC" id="1.2.1.11"/>
    </reaction>
    <physiologicalReaction direction="right-to-left" evidence="11">
        <dbReference type="Rhea" id="RHEA:24286"/>
    </physiologicalReaction>
</comment>
<dbReference type="InterPro" id="IPR012280">
    <property type="entry name" value="Semialdhyde_DH_dimer_dom"/>
</dbReference>
<evidence type="ECO:0000256" key="14">
    <source>
        <dbReference type="PIRSR" id="PIRSR000148-1"/>
    </source>
</evidence>
<dbReference type="UniPathway" id="UPA00034">
    <property type="reaction ID" value="UER00016"/>
</dbReference>
<evidence type="ECO:0000256" key="2">
    <source>
        <dbReference type="ARBA" id="ARBA00005097"/>
    </source>
</evidence>
<accession>A0A292Q268</accession>
<dbReference type="CDD" id="cd18130">
    <property type="entry name" value="ASADH_C_arch_fung_like"/>
    <property type="match status" value="1"/>
</dbReference>
<name>A0A292Q268_9PEZI</name>
<comment type="function">
    <text evidence="12">Catalyzes the NADPH-dependent formation of L-aspartate 4-semialdehyde (L-ASA) by the reductive dephosphorylation of 4-phospho-L-aspartate. Mediates the second step in the biosynthesis of amino acids that derive from aspartate (the aspartate family of amino acids), including methioinine and threonine, the latter of which is a precursor to isoleucine.</text>
</comment>
<dbReference type="GO" id="GO:0051287">
    <property type="term" value="F:NAD binding"/>
    <property type="evidence" value="ECO:0007669"/>
    <property type="project" value="InterPro"/>
</dbReference>
<dbReference type="InterPro" id="IPR051823">
    <property type="entry name" value="ASADH-related"/>
</dbReference>
<keyword evidence="7" id="KW-0521">NADP</keyword>
<dbReference type="GO" id="GO:0046983">
    <property type="term" value="F:protein dimerization activity"/>
    <property type="evidence" value="ECO:0007669"/>
    <property type="project" value="InterPro"/>
</dbReference>
<evidence type="ECO:0000256" key="10">
    <source>
        <dbReference type="ARBA" id="ARBA00044762"/>
    </source>
</evidence>
<evidence type="ECO:0000256" key="3">
    <source>
        <dbReference type="ARBA" id="ARBA00010584"/>
    </source>
</evidence>
<dbReference type="InterPro" id="IPR036291">
    <property type="entry name" value="NAD(P)-bd_dom_sf"/>
</dbReference>
<proteinExistence type="inferred from homology"/>
<keyword evidence="8" id="KW-0560">Oxidoreductase</keyword>
<dbReference type="GO" id="GO:0009089">
    <property type="term" value="P:lysine biosynthetic process via diaminopimelate"/>
    <property type="evidence" value="ECO:0007669"/>
    <property type="project" value="UniProtKB-UniPathway"/>
</dbReference>
<keyword evidence="6" id="KW-0791">Threonine biosynthesis</keyword>
<evidence type="ECO:0000256" key="12">
    <source>
        <dbReference type="ARBA" id="ARBA00049950"/>
    </source>
</evidence>
<evidence type="ECO:0000256" key="9">
    <source>
        <dbReference type="ARBA" id="ARBA00023167"/>
    </source>
</evidence>
<dbReference type="FunFam" id="3.40.50.720:FF:000200">
    <property type="entry name" value="Aspartate-semialdehyde dehydrogenase"/>
    <property type="match status" value="1"/>
</dbReference>
<comment type="pathway">
    <text evidence="1">Amino-acid biosynthesis; L-methionine biosynthesis via de novo pathway; L-homoserine from L-aspartate: step 2/3.</text>
</comment>
<dbReference type="EC" id="1.2.1.11" evidence="4"/>
<evidence type="ECO:0000256" key="5">
    <source>
        <dbReference type="ARBA" id="ARBA00022605"/>
    </source>
</evidence>
<keyword evidence="17" id="KW-1185">Reference proteome</keyword>
<dbReference type="FunFam" id="3.30.360.10:FF:000016">
    <property type="entry name" value="Probable aspartate-semialdehyde dehydrogenase"/>
    <property type="match status" value="1"/>
</dbReference>
<gene>
    <name evidence="16" type="ORF">GSTUAT00002841001</name>
</gene>
<dbReference type="CDD" id="cd02315">
    <property type="entry name" value="ScASADH_like_N"/>
    <property type="match status" value="1"/>
</dbReference>
<dbReference type="UniPathway" id="UPA00050">
    <property type="reaction ID" value="UER00463"/>
</dbReference>
<dbReference type="Pfam" id="PF01118">
    <property type="entry name" value="Semialdhyde_dh"/>
    <property type="match status" value="1"/>
</dbReference>
<dbReference type="GO" id="GO:0050661">
    <property type="term" value="F:NADP binding"/>
    <property type="evidence" value="ECO:0007669"/>
    <property type="project" value="InterPro"/>
</dbReference>
<dbReference type="SMART" id="SM00859">
    <property type="entry name" value="Semialdhyde_dh"/>
    <property type="match status" value="1"/>
</dbReference>
<comment type="pathway">
    <text evidence="2">Amino-acid biosynthesis; L-threonine biosynthesis; L-threonine from L-aspartate: step 2/5.</text>
</comment>
<dbReference type="NCBIfam" id="NF006416">
    <property type="entry name" value="PRK08664.1"/>
    <property type="match status" value="1"/>
</dbReference>
<dbReference type="PANTHER" id="PTHR46718:SF1">
    <property type="entry name" value="ASPARTATE-SEMIALDEHYDE DEHYDROGENASE"/>
    <property type="match status" value="1"/>
</dbReference>
<comment type="subunit">
    <text evidence="10">Homotetramer; dimer of dimers.</text>
</comment>
<evidence type="ECO:0000256" key="11">
    <source>
        <dbReference type="ARBA" id="ARBA00049864"/>
    </source>
</evidence>
<comment type="similarity">
    <text evidence="3">Belongs to the aspartate-semialdehyde dehydrogenase family.</text>
</comment>
<reference evidence="16" key="1">
    <citation type="submission" date="2015-10" db="EMBL/GenBank/DDBJ databases">
        <authorList>
            <person name="Regsiter A."/>
            <person name="william w."/>
        </authorList>
    </citation>
    <scope>NUCLEOTIDE SEQUENCE</scope>
    <source>
        <strain evidence="16">Montdore</strain>
    </source>
</reference>
<dbReference type="SUPFAM" id="SSF51735">
    <property type="entry name" value="NAD(P)-binding Rossmann-fold domains"/>
    <property type="match status" value="1"/>
</dbReference>
<evidence type="ECO:0000256" key="7">
    <source>
        <dbReference type="ARBA" id="ARBA00022857"/>
    </source>
</evidence>
<dbReference type="PROSITE" id="PS01103">
    <property type="entry name" value="ASD"/>
    <property type="match status" value="1"/>
</dbReference>